<dbReference type="Proteomes" id="UP000610456">
    <property type="component" value="Unassembled WGS sequence"/>
</dbReference>
<proteinExistence type="predicted"/>
<reference evidence="1" key="2">
    <citation type="submission" date="2020-09" db="EMBL/GenBank/DDBJ databases">
        <authorList>
            <person name="Sun Q."/>
            <person name="Kim S."/>
        </authorList>
    </citation>
    <scope>NUCLEOTIDE SEQUENCE</scope>
    <source>
        <strain evidence="1">KCTC 12719</strain>
    </source>
</reference>
<organism evidence="1 2">
    <name type="scientific">Salinimicrobium marinum</name>
    <dbReference type="NCBI Taxonomy" id="680283"/>
    <lineage>
        <taxon>Bacteria</taxon>
        <taxon>Pseudomonadati</taxon>
        <taxon>Bacteroidota</taxon>
        <taxon>Flavobacteriia</taxon>
        <taxon>Flavobacteriales</taxon>
        <taxon>Flavobacteriaceae</taxon>
        <taxon>Salinimicrobium</taxon>
    </lineage>
</organism>
<evidence type="ECO:0000313" key="1">
    <source>
        <dbReference type="EMBL" id="GHA42857.1"/>
    </source>
</evidence>
<dbReference type="Gene3D" id="2.40.160.60">
    <property type="entry name" value="Outer membrane protein transport protein (OMPP1/FadL/TodX)"/>
    <property type="match status" value="1"/>
</dbReference>
<accession>A0A918VZY1</accession>
<dbReference type="SUPFAM" id="SSF56935">
    <property type="entry name" value="Porins"/>
    <property type="match status" value="1"/>
</dbReference>
<sequence length="408" mass="44912">MTKRLILIVTILFTVITTAQEGTSSPYSFYGIGLNAFKGTVENRSMGGLSIYSDSIHLNLQNPAAYGGLRLTTYTVGGSHSEITSKNSTAETNSTTTTLDYLAIGIPAGKFGFGFGLVPYSSVGYNLISRDEGNGLATSFSGSGGLNRVFLSAGYEILDNLSIGVDANYNFGNIENENILVRDGVQYATVELNRSEINGFAFNLGLNYEQMLTEKLEFRASATYTPERDLTSRNVRTLYTTAVRPDIIDVPLEDTELTLPSQYSVGAGIGRPRKWFLGAEYSNSEANRFNNRSFSREGAVYESYSKYRVGGFFIPNYNSLTSYFSRIVFRGGFRMEETGLNLQGESIDEFGISFGIGLPAGRLFTNANLGVEYGQRGTTNAGLIQEDFFNVMISLSLNDKWFIKRKFD</sequence>
<gene>
    <name evidence="1" type="ORF">GCM10007103_25010</name>
</gene>
<dbReference type="AlphaFoldDB" id="A0A918VZY1"/>
<name>A0A918VZY1_9FLAO</name>
<comment type="caution">
    <text evidence="1">The sequence shown here is derived from an EMBL/GenBank/DDBJ whole genome shotgun (WGS) entry which is preliminary data.</text>
</comment>
<protein>
    <submittedName>
        <fullName evidence="1">Membrane protein</fullName>
    </submittedName>
</protein>
<evidence type="ECO:0000313" key="2">
    <source>
        <dbReference type="Proteomes" id="UP000610456"/>
    </source>
</evidence>
<dbReference type="EMBL" id="BMXB01000011">
    <property type="protein sequence ID" value="GHA42857.1"/>
    <property type="molecule type" value="Genomic_DNA"/>
</dbReference>
<keyword evidence="2" id="KW-1185">Reference proteome</keyword>
<dbReference type="RefSeq" id="WP_189605111.1">
    <property type="nucleotide sequence ID" value="NZ_BMXB01000011.1"/>
</dbReference>
<reference evidence="1" key="1">
    <citation type="journal article" date="2014" name="Int. J. Syst. Evol. Microbiol.">
        <title>Complete genome sequence of Corynebacterium casei LMG S-19264T (=DSM 44701T), isolated from a smear-ripened cheese.</title>
        <authorList>
            <consortium name="US DOE Joint Genome Institute (JGI-PGF)"/>
            <person name="Walter F."/>
            <person name="Albersmeier A."/>
            <person name="Kalinowski J."/>
            <person name="Ruckert C."/>
        </authorList>
    </citation>
    <scope>NUCLEOTIDE SEQUENCE</scope>
    <source>
        <strain evidence="1">KCTC 12719</strain>
    </source>
</reference>